<dbReference type="Proteomes" id="UP000019132">
    <property type="component" value="Unassembled WGS sequence"/>
</dbReference>
<evidence type="ECO:0000313" key="2">
    <source>
        <dbReference type="Proteomes" id="UP000019132"/>
    </source>
</evidence>
<dbReference type="EnsemblProtists" id="PYU1_T008152">
    <property type="protein sequence ID" value="PYU1_T008152"/>
    <property type="gene ID" value="PYU1_G008136"/>
</dbReference>
<protein>
    <submittedName>
        <fullName evidence="1">Uncharacterized protein</fullName>
    </submittedName>
</protein>
<reference evidence="2" key="2">
    <citation type="submission" date="2010-04" db="EMBL/GenBank/DDBJ databases">
        <authorList>
            <person name="Buell R."/>
            <person name="Hamilton J."/>
            <person name="Hostetler J."/>
        </authorList>
    </citation>
    <scope>NUCLEOTIDE SEQUENCE [LARGE SCALE GENOMIC DNA]</scope>
    <source>
        <strain evidence="2">DAOM:BR144</strain>
    </source>
</reference>
<evidence type="ECO:0000313" key="1">
    <source>
        <dbReference type="EnsemblProtists" id="PYU1_T008152"/>
    </source>
</evidence>
<proteinExistence type="predicted"/>
<dbReference type="VEuPathDB" id="FungiDB:PYU1_G008136"/>
<dbReference type="AlphaFoldDB" id="K3WT58"/>
<reference evidence="2" key="1">
    <citation type="journal article" date="2010" name="Genome Biol.">
        <title>Genome sequence of the necrotrophic plant pathogen Pythium ultimum reveals original pathogenicity mechanisms and effector repertoire.</title>
        <authorList>
            <person name="Levesque C.A."/>
            <person name="Brouwer H."/>
            <person name="Cano L."/>
            <person name="Hamilton J.P."/>
            <person name="Holt C."/>
            <person name="Huitema E."/>
            <person name="Raffaele S."/>
            <person name="Robideau G.P."/>
            <person name="Thines M."/>
            <person name="Win J."/>
            <person name="Zerillo M.M."/>
            <person name="Beakes G.W."/>
            <person name="Boore J.L."/>
            <person name="Busam D."/>
            <person name="Dumas B."/>
            <person name="Ferriera S."/>
            <person name="Fuerstenberg S.I."/>
            <person name="Gachon C.M."/>
            <person name="Gaulin E."/>
            <person name="Govers F."/>
            <person name="Grenville-Briggs L."/>
            <person name="Horner N."/>
            <person name="Hostetler J."/>
            <person name="Jiang R.H."/>
            <person name="Johnson J."/>
            <person name="Krajaejun T."/>
            <person name="Lin H."/>
            <person name="Meijer H.J."/>
            <person name="Moore B."/>
            <person name="Morris P."/>
            <person name="Phuntmart V."/>
            <person name="Puiu D."/>
            <person name="Shetty J."/>
            <person name="Stajich J.E."/>
            <person name="Tripathy S."/>
            <person name="Wawra S."/>
            <person name="van West P."/>
            <person name="Whitty B.R."/>
            <person name="Coutinho P.M."/>
            <person name="Henrissat B."/>
            <person name="Martin F."/>
            <person name="Thomas P.D."/>
            <person name="Tyler B.M."/>
            <person name="De Vries R.P."/>
            <person name="Kamoun S."/>
            <person name="Yandell M."/>
            <person name="Tisserat N."/>
            <person name="Buell C.R."/>
        </authorList>
    </citation>
    <scope>NUCLEOTIDE SEQUENCE</scope>
    <source>
        <strain evidence="2">DAOM:BR144</strain>
    </source>
</reference>
<name>K3WT58_GLOUD</name>
<dbReference type="eggNOG" id="ENOG502SA9E">
    <property type="taxonomic scope" value="Eukaryota"/>
</dbReference>
<reference evidence="1" key="3">
    <citation type="submission" date="2015-02" db="UniProtKB">
        <authorList>
            <consortium name="EnsemblProtists"/>
        </authorList>
    </citation>
    <scope>IDENTIFICATION</scope>
    <source>
        <strain evidence="1">DAOM BR144</strain>
    </source>
</reference>
<organism evidence="1 2">
    <name type="scientific">Globisporangium ultimum (strain ATCC 200006 / CBS 805.95 / DAOM BR144)</name>
    <name type="common">Pythium ultimum</name>
    <dbReference type="NCBI Taxonomy" id="431595"/>
    <lineage>
        <taxon>Eukaryota</taxon>
        <taxon>Sar</taxon>
        <taxon>Stramenopiles</taxon>
        <taxon>Oomycota</taxon>
        <taxon>Peronosporomycetes</taxon>
        <taxon>Pythiales</taxon>
        <taxon>Pythiaceae</taxon>
        <taxon>Globisporangium</taxon>
    </lineage>
</organism>
<keyword evidence="2" id="KW-1185">Reference proteome</keyword>
<dbReference type="OMA" id="IECEAMK"/>
<dbReference type="HOGENOM" id="CLU_069951_0_1_1"/>
<sequence length="280" mass="32260">MTALRMRMHRASFSRLRGAYWIASHGAAQRSFSSSSPEFERGLSGVMNVFNRVMDRSARFQRYQEQHVFPPDDSSITNMLAFVTLQIPQRTEIDAVEFLEGARHACCAHLEAIHSLQFGEYVGGGERSACTQADLLKLYCTPGFYKTAKANVKLTHAMRNLILELQGVAIESIHLKRAEYARLTAQEYEDEVNAEKNAPMLWSEDASMERLQLHVDVETVENVKMNYFKRNKTRFVQQQNAYRWIFESKVTRPEDVDWRIAAIYRVSGRVVDLPKADRKE</sequence>
<dbReference type="InParanoid" id="K3WT58"/>
<accession>K3WT58</accession>
<dbReference type="EMBL" id="GL376619">
    <property type="status" value="NOT_ANNOTATED_CDS"/>
    <property type="molecule type" value="Genomic_DNA"/>
</dbReference>